<evidence type="ECO:0000313" key="5">
    <source>
        <dbReference type="EMBL" id="SEG60211.1"/>
    </source>
</evidence>
<dbReference type="Pfam" id="PF08548">
    <property type="entry name" value="Peptidase_M10_C"/>
    <property type="match status" value="1"/>
</dbReference>
<dbReference type="SUPFAM" id="SSF51120">
    <property type="entry name" value="beta-Roll"/>
    <property type="match status" value="1"/>
</dbReference>
<dbReference type="Proteomes" id="UP000236752">
    <property type="component" value="Unassembled WGS sequence"/>
</dbReference>
<dbReference type="InterPro" id="IPR011049">
    <property type="entry name" value="Serralysin-like_metalloprot_C"/>
</dbReference>
<gene>
    <name evidence="5" type="ORF">SAMN04488045_3556</name>
</gene>
<dbReference type="GO" id="GO:0008270">
    <property type="term" value="F:zinc ion binding"/>
    <property type="evidence" value="ECO:0007669"/>
    <property type="project" value="InterPro"/>
</dbReference>
<dbReference type="Gene3D" id="2.150.10.10">
    <property type="entry name" value="Serralysin-like metalloprotease, C-terminal"/>
    <property type="match status" value="1"/>
</dbReference>
<reference evidence="5 6" key="1">
    <citation type="submission" date="2016-10" db="EMBL/GenBank/DDBJ databases">
        <authorList>
            <person name="de Groot N.N."/>
        </authorList>
    </citation>
    <scope>NUCLEOTIDE SEQUENCE [LARGE SCALE GENOMIC DNA]</scope>
    <source>
        <strain evidence="5 6">DSM 26915</strain>
    </source>
</reference>
<dbReference type="InterPro" id="IPR034033">
    <property type="entry name" value="Serralysin-like"/>
</dbReference>
<dbReference type="GO" id="GO:0005509">
    <property type="term" value="F:calcium ion binding"/>
    <property type="evidence" value="ECO:0007669"/>
    <property type="project" value="InterPro"/>
</dbReference>
<evidence type="ECO:0000256" key="1">
    <source>
        <dbReference type="ARBA" id="ARBA00004613"/>
    </source>
</evidence>
<protein>
    <submittedName>
        <fullName evidence="5">Peptidase M10 serralysin C terminal</fullName>
    </submittedName>
</protein>
<dbReference type="OrthoDB" id="733404at2"/>
<organism evidence="5 6">
    <name type="scientific">Thalassococcus halodurans</name>
    <dbReference type="NCBI Taxonomy" id="373675"/>
    <lineage>
        <taxon>Bacteria</taxon>
        <taxon>Pseudomonadati</taxon>
        <taxon>Pseudomonadota</taxon>
        <taxon>Alphaproteobacteria</taxon>
        <taxon>Rhodobacterales</taxon>
        <taxon>Roseobacteraceae</taxon>
        <taxon>Thalassococcus</taxon>
    </lineage>
</organism>
<keyword evidence="3" id="KW-0677">Repeat</keyword>
<dbReference type="SUPFAM" id="SSF55486">
    <property type="entry name" value="Metalloproteases ('zincins'), catalytic domain"/>
    <property type="match status" value="1"/>
</dbReference>
<proteinExistence type="predicted"/>
<dbReference type="CDD" id="cd04277">
    <property type="entry name" value="ZnMc_serralysin_like"/>
    <property type="match status" value="1"/>
</dbReference>
<sequence length="623" mass="65983">MPLLSSNWIFQNWLEVYYGSNRGADTVDPELSRTLTPTQEVGQTIGTSYEILVGDSVNSSIETGGDQDWYAVDLTAGQYIQVDLGNGTLEDSYLTIYDSNGNVLAQDDDSGTNLWASTSYYSDTNQTVYIAARGYDSSDVGTYQLTVEEVSFSDVDLLATLDWGTSLSSNTITVYFAPSGYTEDGFTSEGVNSYERQQFLESLELMSQVADVTFVVTTNASQADFRIIVDTNEVNGEFLGYFIPPGGTNSGVGVFDATQWDRTAGGDLELGGYGFVTITHELLHGMGLAHPHDNGGTSTVMPGVTAPFGSYGIFDLNQGIYTTMSYNTGFPTEGNPSTYDYGYEIGPMALDIAQLQATYGANMTHATGDNTYTLVSVNATGTGYQAIWDAGGTDEIVYTGSASVTIDLRAATLNAELGGGGFVSKADGIYGGFTIANGVIIENATGGSNDDIFVGNDADNMFTGGYGDDVANGGLGNDTFVVAVAREDATVTETADGYQLVSNFGTDSLTDIEFIAFSDGTVTVSDAVSGGTGGGGTGTQPTGLGRLFASQHNLFESFLSLDSFSFVRTSQSTTTSTTTSTIGLFSGLSFTTRVPNAQEIEEPTDATAYSNDWLYSDTVFDFL</sequence>
<feature type="domain" description="Peptidase metallopeptidase" evidence="4">
    <location>
        <begin position="159"/>
        <end position="330"/>
    </location>
</feature>
<evidence type="ECO:0000256" key="2">
    <source>
        <dbReference type="ARBA" id="ARBA00022525"/>
    </source>
</evidence>
<evidence type="ECO:0000256" key="3">
    <source>
        <dbReference type="ARBA" id="ARBA00022737"/>
    </source>
</evidence>
<dbReference type="GO" id="GO:0008237">
    <property type="term" value="F:metallopeptidase activity"/>
    <property type="evidence" value="ECO:0007669"/>
    <property type="project" value="InterPro"/>
</dbReference>
<name>A0A1H6BHJ3_9RHOB</name>
<dbReference type="InterPro" id="IPR013858">
    <property type="entry name" value="Peptidase_M10B_C"/>
</dbReference>
<dbReference type="EMBL" id="FNUZ01000007">
    <property type="protein sequence ID" value="SEG60211.1"/>
    <property type="molecule type" value="Genomic_DNA"/>
</dbReference>
<dbReference type="AlphaFoldDB" id="A0A1H6BHJ3"/>
<comment type="subcellular location">
    <subcellularLocation>
        <location evidence="1">Secreted</location>
    </subcellularLocation>
</comment>
<dbReference type="RefSeq" id="WP_103911692.1">
    <property type="nucleotide sequence ID" value="NZ_FNUZ01000007.1"/>
</dbReference>
<dbReference type="GO" id="GO:0005615">
    <property type="term" value="C:extracellular space"/>
    <property type="evidence" value="ECO:0007669"/>
    <property type="project" value="InterPro"/>
</dbReference>
<dbReference type="InterPro" id="IPR024079">
    <property type="entry name" value="MetalloPept_cat_dom_sf"/>
</dbReference>
<keyword evidence="6" id="KW-1185">Reference proteome</keyword>
<dbReference type="GO" id="GO:0006508">
    <property type="term" value="P:proteolysis"/>
    <property type="evidence" value="ECO:0007669"/>
    <property type="project" value="InterPro"/>
</dbReference>
<accession>A0A1H6BHJ3</accession>
<keyword evidence="2" id="KW-0964">Secreted</keyword>
<evidence type="ECO:0000259" key="4">
    <source>
        <dbReference type="SMART" id="SM00235"/>
    </source>
</evidence>
<dbReference type="Gene3D" id="3.40.390.10">
    <property type="entry name" value="Collagenase (Catalytic Domain)"/>
    <property type="match status" value="1"/>
</dbReference>
<dbReference type="Gene3D" id="2.60.120.380">
    <property type="match status" value="1"/>
</dbReference>
<dbReference type="InterPro" id="IPR006026">
    <property type="entry name" value="Peptidase_Metallo"/>
</dbReference>
<evidence type="ECO:0000313" key="6">
    <source>
        <dbReference type="Proteomes" id="UP000236752"/>
    </source>
</evidence>
<dbReference type="SMART" id="SM00235">
    <property type="entry name" value="ZnMc"/>
    <property type="match status" value="1"/>
</dbReference>